<sequence length="458" mass="49189">MPRLRLMSSALVGGLFLGVAPVLAQEAPRANIDAQIDQAFGAVLGNPANLQIGRTYAGLLVEGGNFEGAIAALERLLLDPAADPSIRVELGILYYRVGSYGMAESYLTTALADPRVSGQVRDDAEKLLRDVKRRNAPGGKLSGAVSIGLRGQTNPTAASSAGSLSYGGTRVAIPEQSRRNGDFDVFLNAGANHEWDLETQNSATVVTTGALFANHYGNAEGYDSDSVKNDPQDLVALNATTGIRFKPSPADVPDLTLRPYIGASELLLSGNQYMASAGGGLDIAYAFNGGATLVGATYDIRRTFFEERADISESGGQSGYEQYLQLNAVQEVAPLNIVSLNLTLRDHNADRPYFDYQGVEARVSYGLSYRNPLGWDEGFWTSSVYGGPVWRAYQGPDPVVDPARTRKDVEWRVGASQAVPITQAVSFLLGVEYTTTDSNLPNYSYNNFMASSSFVFNF</sequence>
<dbReference type="Gene3D" id="1.25.40.10">
    <property type="entry name" value="Tetratricopeptide repeat domain"/>
    <property type="match status" value="1"/>
</dbReference>
<dbReference type="EMBL" id="CP000230">
    <property type="protein sequence ID" value="ABC23147.1"/>
    <property type="molecule type" value="Genomic_DNA"/>
</dbReference>
<dbReference type="PATRIC" id="fig|269796.9.peg.2449"/>
<feature type="signal peptide" evidence="1">
    <location>
        <begin position="1"/>
        <end position="24"/>
    </location>
</feature>
<dbReference type="HOGENOM" id="CLU_601083_0_0_5"/>
<protein>
    <recommendedName>
        <fullName evidence="4">Tetratricopeptide TPR_2</fullName>
    </recommendedName>
</protein>
<dbReference type="RefSeq" id="WP_011390100.1">
    <property type="nucleotide sequence ID" value="NC_007643.1"/>
</dbReference>
<keyword evidence="1" id="KW-0732">Signal</keyword>
<organism evidence="2 3">
    <name type="scientific">Rhodospirillum rubrum (strain ATCC 11170 / ATH 1.1.1 / DSM 467 / LMG 4362 / NCIMB 8255 / S1)</name>
    <dbReference type="NCBI Taxonomy" id="269796"/>
    <lineage>
        <taxon>Bacteria</taxon>
        <taxon>Pseudomonadati</taxon>
        <taxon>Pseudomonadota</taxon>
        <taxon>Alphaproteobacteria</taxon>
        <taxon>Rhodospirillales</taxon>
        <taxon>Rhodospirillaceae</taxon>
        <taxon>Rhodospirillum</taxon>
    </lineage>
</organism>
<dbReference type="eggNOG" id="COG0457">
    <property type="taxonomic scope" value="Bacteria"/>
</dbReference>
<dbReference type="PhylomeDB" id="Q2RRU8"/>
<dbReference type="InterPro" id="IPR011990">
    <property type="entry name" value="TPR-like_helical_dom_sf"/>
</dbReference>
<evidence type="ECO:0000256" key="1">
    <source>
        <dbReference type="SAM" id="SignalP"/>
    </source>
</evidence>
<name>Q2RRU8_RHORT</name>
<reference evidence="2 3" key="1">
    <citation type="journal article" date="2011" name="Stand. Genomic Sci.">
        <title>Complete genome sequence of Rhodospirillum rubrum type strain (S1).</title>
        <authorList>
            <person name="Munk A.C."/>
            <person name="Copeland A."/>
            <person name="Lucas S."/>
            <person name="Lapidus A."/>
            <person name="Del Rio T.G."/>
            <person name="Barry K."/>
            <person name="Detter J.C."/>
            <person name="Hammon N."/>
            <person name="Israni S."/>
            <person name="Pitluck S."/>
            <person name="Brettin T."/>
            <person name="Bruce D."/>
            <person name="Han C."/>
            <person name="Tapia R."/>
            <person name="Gilna P."/>
            <person name="Schmutz J."/>
            <person name="Larimer F."/>
            <person name="Land M."/>
            <person name="Kyrpides N.C."/>
            <person name="Mavromatis K."/>
            <person name="Richardson P."/>
            <person name="Rohde M."/>
            <person name="Goker M."/>
            <person name="Klenk H.P."/>
            <person name="Zhang Y."/>
            <person name="Roberts G.P."/>
            <person name="Reslewic S."/>
            <person name="Schwartz D.C."/>
        </authorList>
    </citation>
    <scope>NUCLEOTIDE SEQUENCE [LARGE SCALE GENOMIC DNA]</scope>
    <source>
        <strain evidence="3">ATCC 11170 / ATH 1.1.1 / DSM 467 / LMG 4362 / NCIMB 8255 / S1</strain>
    </source>
</reference>
<proteinExistence type="predicted"/>
<dbReference type="KEGG" id="rru:Rru_A2347"/>
<dbReference type="SUPFAM" id="SSF48452">
    <property type="entry name" value="TPR-like"/>
    <property type="match status" value="1"/>
</dbReference>
<evidence type="ECO:0000313" key="2">
    <source>
        <dbReference type="EMBL" id="ABC23147.1"/>
    </source>
</evidence>
<dbReference type="EnsemblBacteria" id="ABC23147">
    <property type="protein sequence ID" value="ABC23147"/>
    <property type="gene ID" value="Rru_A2347"/>
</dbReference>
<dbReference type="Proteomes" id="UP000001929">
    <property type="component" value="Chromosome"/>
</dbReference>
<evidence type="ECO:0000313" key="3">
    <source>
        <dbReference type="Proteomes" id="UP000001929"/>
    </source>
</evidence>
<keyword evidence="3" id="KW-1185">Reference proteome</keyword>
<gene>
    <name evidence="2" type="ordered locus">Rru_A2347</name>
</gene>
<evidence type="ECO:0008006" key="4">
    <source>
        <dbReference type="Google" id="ProtNLM"/>
    </source>
</evidence>
<dbReference type="STRING" id="269796.Rru_A2347"/>
<dbReference type="AlphaFoldDB" id="Q2RRU8"/>
<accession>Q2RRU8</accession>
<feature type="chain" id="PRO_5004214891" description="Tetratricopeptide TPR_2" evidence="1">
    <location>
        <begin position="25"/>
        <end position="458"/>
    </location>
</feature>